<gene>
    <name evidence="3" type="ORF">E1757_30685</name>
</gene>
<keyword evidence="4" id="KW-1185">Reference proteome</keyword>
<dbReference type="Proteomes" id="UP000295636">
    <property type="component" value="Unassembled WGS sequence"/>
</dbReference>
<dbReference type="InterPro" id="IPR048494">
    <property type="entry name" value="Dit-like_N"/>
</dbReference>
<evidence type="ECO:0000259" key="2">
    <source>
        <dbReference type="Pfam" id="PF21821"/>
    </source>
</evidence>
<organism evidence="3 4">
    <name type="scientific">Paenibacillus piri</name>
    <dbReference type="NCBI Taxonomy" id="2547395"/>
    <lineage>
        <taxon>Bacteria</taxon>
        <taxon>Bacillati</taxon>
        <taxon>Bacillota</taxon>
        <taxon>Bacilli</taxon>
        <taxon>Bacillales</taxon>
        <taxon>Paenibacillaceae</taxon>
        <taxon>Paenibacillus</taxon>
    </lineage>
</organism>
<dbReference type="AlphaFoldDB" id="A0A4R5KAD4"/>
<evidence type="ECO:0000313" key="4">
    <source>
        <dbReference type="Proteomes" id="UP000295636"/>
    </source>
</evidence>
<accession>A0A4R5KAD4</accession>
<feature type="region of interest" description="Disordered" evidence="1">
    <location>
        <begin position="134"/>
        <end position="158"/>
    </location>
</feature>
<evidence type="ECO:0000313" key="3">
    <source>
        <dbReference type="EMBL" id="TDF92163.1"/>
    </source>
</evidence>
<protein>
    <recommendedName>
        <fullName evidence="2">Dit-like phage tail protein N-terminal domain-containing protein</fullName>
    </recommendedName>
</protein>
<dbReference type="OrthoDB" id="2969869at2"/>
<sequence length="158" mass="17444">MATINDNYITVESEEPSHEIDVTEQPIEDGIDIMDHVRAKAKTMSISGFIVGDDAAQIRQNILNLHQAGSIIEYIGRNYFVGIITSFQSTHNHQVANGLSFSATLKEVRVAKSSYLETLPPFVRAQAAPVIHVGRKQPAQKPKPEEESVFVDAAGKYH</sequence>
<feature type="domain" description="Dit-like phage tail protein N-terminal" evidence="2">
    <location>
        <begin position="10"/>
        <end position="117"/>
    </location>
</feature>
<reference evidence="3 4" key="1">
    <citation type="submission" date="2019-03" db="EMBL/GenBank/DDBJ databases">
        <title>This is whole genome sequence of Paenibacillus sp MS74 strain.</title>
        <authorList>
            <person name="Trinh H.N."/>
        </authorList>
    </citation>
    <scope>NUCLEOTIDE SEQUENCE [LARGE SCALE GENOMIC DNA]</scope>
    <source>
        <strain evidence="3 4">MS74</strain>
    </source>
</reference>
<name>A0A4R5KAD4_9BACL</name>
<dbReference type="EMBL" id="SMRT01000022">
    <property type="protein sequence ID" value="TDF92163.1"/>
    <property type="molecule type" value="Genomic_DNA"/>
</dbReference>
<comment type="caution">
    <text evidence="3">The sequence shown here is derived from an EMBL/GenBank/DDBJ whole genome shotgun (WGS) entry which is preliminary data.</text>
</comment>
<proteinExistence type="predicted"/>
<evidence type="ECO:0000256" key="1">
    <source>
        <dbReference type="SAM" id="MobiDB-lite"/>
    </source>
</evidence>
<dbReference type="RefSeq" id="WP_133235480.1">
    <property type="nucleotide sequence ID" value="NZ_SMRT01000022.1"/>
</dbReference>
<dbReference type="Pfam" id="PF21821">
    <property type="entry name" value="Dit_like"/>
    <property type="match status" value="1"/>
</dbReference>